<dbReference type="RefSeq" id="WP_252619214.1">
    <property type="nucleotide sequence ID" value="NZ_CP099490.1"/>
</dbReference>
<reference evidence="1" key="1">
    <citation type="submission" date="2022-06" db="EMBL/GenBank/DDBJ databases">
        <title>Ornithinimicrobium JY.X270.</title>
        <authorList>
            <person name="Huang Y."/>
        </authorList>
    </citation>
    <scope>NUCLEOTIDE SEQUENCE</scope>
    <source>
        <strain evidence="1">JY.X270</strain>
    </source>
</reference>
<sequence length="186" mass="20198">MIDEALIDGEAARQIVEAVPGVVAPHGGPKIVAIDGPSGSGKTSLARAVAADLGCPLVQMDDLYPGWDGLAAAVDLVTDHVLEPLARGERAAYRVWDWEQGDWGRTRTVPPDDVVVLEGCGSSVGRAGEYAALRVWVDADPQERMERGIERDGETYRPHWQRWAAQERALFGADRTAERAELTVRT</sequence>
<proteinExistence type="predicted"/>
<dbReference type="InterPro" id="IPR027417">
    <property type="entry name" value="P-loop_NTPase"/>
</dbReference>
<dbReference type="Proteomes" id="UP001056535">
    <property type="component" value="Chromosome"/>
</dbReference>
<keyword evidence="1" id="KW-0418">Kinase</keyword>
<accession>A0ABY4YFE9</accession>
<protein>
    <submittedName>
        <fullName evidence="1">(D)CMP kinase</fullName>
    </submittedName>
</protein>
<keyword evidence="1" id="KW-0808">Transferase</keyword>
<dbReference type="GO" id="GO:0016301">
    <property type="term" value="F:kinase activity"/>
    <property type="evidence" value="ECO:0007669"/>
    <property type="project" value="UniProtKB-KW"/>
</dbReference>
<dbReference type="Pfam" id="PF13238">
    <property type="entry name" value="AAA_18"/>
    <property type="match status" value="1"/>
</dbReference>
<evidence type="ECO:0000313" key="1">
    <source>
        <dbReference type="EMBL" id="USQ75078.1"/>
    </source>
</evidence>
<keyword evidence="2" id="KW-1185">Reference proteome</keyword>
<dbReference type="EMBL" id="CP099490">
    <property type="protein sequence ID" value="USQ75078.1"/>
    <property type="molecule type" value="Genomic_DNA"/>
</dbReference>
<gene>
    <name evidence="1" type="ORF">NF557_10520</name>
</gene>
<dbReference type="SUPFAM" id="SSF52540">
    <property type="entry name" value="P-loop containing nucleoside triphosphate hydrolases"/>
    <property type="match status" value="1"/>
</dbReference>
<name>A0ABY4YFE9_9MICO</name>
<dbReference type="Gene3D" id="3.40.50.300">
    <property type="entry name" value="P-loop containing nucleotide triphosphate hydrolases"/>
    <property type="match status" value="1"/>
</dbReference>
<organism evidence="1 2">
    <name type="scientific">Ornithinimicrobium cryptoxanthini</name>
    <dbReference type="NCBI Taxonomy" id="2934161"/>
    <lineage>
        <taxon>Bacteria</taxon>
        <taxon>Bacillati</taxon>
        <taxon>Actinomycetota</taxon>
        <taxon>Actinomycetes</taxon>
        <taxon>Micrococcales</taxon>
        <taxon>Ornithinimicrobiaceae</taxon>
        <taxon>Ornithinimicrobium</taxon>
    </lineage>
</organism>
<evidence type="ECO:0000313" key="2">
    <source>
        <dbReference type="Proteomes" id="UP001056535"/>
    </source>
</evidence>